<evidence type="ECO:0000313" key="3">
    <source>
        <dbReference type="EMBL" id="GAA4632406.1"/>
    </source>
</evidence>
<keyword evidence="1" id="KW-0732">Signal</keyword>
<feature type="signal peptide" evidence="1">
    <location>
        <begin position="1"/>
        <end position="27"/>
    </location>
</feature>
<gene>
    <name evidence="3" type="ORF">GCM10023196_065720</name>
</gene>
<accession>A0ABP8UKW7</accession>
<dbReference type="SUPFAM" id="SSF54001">
    <property type="entry name" value="Cysteine proteinases"/>
    <property type="match status" value="1"/>
</dbReference>
<dbReference type="Gene3D" id="3.90.70.10">
    <property type="entry name" value="Cysteine proteinases"/>
    <property type="match status" value="1"/>
</dbReference>
<reference evidence="4" key="1">
    <citation type="journal article" date="2019" name="Int. J. Syst. Evol. Microbiol.">
        <title>The Global Catalogue of Microorganisms (GCM) 10K type strain sequencing project: providing services to taxonomists for standard genome sequencing and annotation.</title>
        <authorList>
            <consortium name="The Broad Institute Genomics Platform"/>
            <consortium name="The Broad Institute Genome Sequencing Center for Infectious Disease"/>
            <person name="Wu L."/>
            <person name="Ma J."/>
        </authorList>
    </citation>
    <scope>NUCLEOTIDE SEQUENCE [LARGE SCALE GENOMIC DNA]</scope>
    <source>
        <strain evidence="4">JCM 17939</strain>
    </source>
</reference>
<feature type="domain" description="Peptidase C39-like" evidence="2">
    <location>
        <begin position="63"/>
        <end position="192"/>
    </location>
</feature>
<dbReference type="Proteomes" id="UP001501442">
    <property type="component" value="Unassembled WGS sequence"/>
</dbReference>
<comment type="caution">
    <text evidence="3">The sequence shown here is derived from an EMBL/GenBank/DDBJ whole genome shotgun (WGS) entry which is preliminary data.</text>
</comment>
<dbReference type="InterPro" id="IPR038765">
    <property type="entry name" value="Papain-like_cys_pep_sf"/>
</dbReference>
<name>A0ABP8UKW7_9ACTN</name>
<protein>
    <recommendedName>
        <fullName evidence="2">Peptidase C39-like domain-containing protein</fullName>
    </recommendedName>
</protein>
<sequence>MAKARLLASALVLTPPLLLALPAGAQAATVPSSAAVRTVVVAQAPSASPVETAAVKKLKLTGQKQQTSVWCGPASVRAVISTWGRHLPSQKTLAGWMKTNKNGTGSDKLPEGLNRALSPRLDERYQNFHPNNAGFVWNVVVDNVGKRHHGVIARVLVGAKPWGPHSRDKAGHFMVIFGYNTSGKKLIWWDPANNTVHTASLTASWNAIKTGNRYLTAQPHT</sequence>
<proteinExistence type="predicted"/>
<dbReference type="RefSeq" id="WP_345435390.1">
    <property type="nucleotide sequence ID" value="NZ_BAABHK010000010.1"/>
</dbReference>
<keyword evidence="4" id="KW-1185">Reference proteome</keyword>
<dbReference type="Pfam" id="PF13529">
    <property type="entry name" value="Peptidase_C39_2"/>
    <property type="match status" value="1"/>
</dbReference>
<organism evidence="3 4">
    <name type="scientific">Actinoallomurus vinaceus</name>
    <dbReference type="NCBI Taxonomy" id="1080074"/>
    <lineage>
        <taxon>Bacteria</taxon>
        <taxon>Bacillati</taxon>
        <taxon>Actinomycetota</taxon>
        <taxon>Actinomycetes</taxon>
        <taxon>Streptosporangiales</taxon>
        <taxon>Thermomonosporaceae</taxon>
        <taxon>Actinoallomurus</taxon>
    </lineage>
</organism>
<evidence type="ECO:0000259" key="2">
    <source>
        <dbReference type="Pfam" id="PF13529"/>
    </source>
</evidence>
<evidence type="ECO:0000256" key="1">
    <source>
        <dbReference type="SAM" id="SignalP"/>
    </source>
</evidence>
<feature type="chain" id="PRO_5046342393" description="Peptidase C39-like domain-containing protein" evidence="1">
    <location>
        <begin position="28"/>
        <end position="221"/>
    </location>
</feature>
<dbReference type="EMBL" id="BAABHK010000010">
    <property type="protein sequence ID" value="GAA4632406.1"/>
    <property type="molecule type" value="Genomic_DNA"/>
</dbReference>
<dbReference type="InterPro" id="IPR039564">
    <property type="entry name" value="Peptidase_C39-like"/>
</dbReference>
<evidence type="ECO:0000313" key="4">
    <source>
        <dbReference type="Proteomes" id="UP001501442"/>
    </source>
</evidence>